<feature type="chain" id="PRO_5017958460" description="3-keto-alpha-glucoside-1,2-lyase/3-keto-2-hydroxy-glucal hydratase domain-containing protein" evidence="1">
    <location>
        <begin position="20"/>
        <end position="231"/>
    </location>
</feature>
<feature type="domain" description="3-keto-alpha-glucoside-1,2-lyase/3-keto-2-hydroxy-glucal hydratase" evidence="2">
    <location>
        <begin position="99"/>
        <end position="228"/>
    </location>
</feature>
<dbReference type="AlphaFoldDB" id="A0A3G2L579"/>
<proteinExistence type="predicted"/>
<gene>
    <name evidence="3" type="ORF">D1013_08475</name>
</gene>
<keyword evidence="4" id="KW-1185">Reference proteome</keyword>
<feature type="signal peptide" evidence="1">
    <location>
        <begin position="1"/>
        <end position="19"/>
    </location>
</feature>
<dbReference type="RefSeq" id="WP_121848419.1">
    <property type="nucleotide sequence ID" value="NZ_CP032050.1"/>
</dbReference>
<protein>
    <recommendedName>
        <fullName evidence="2">3-keto-alpha-glucoside-1,2-lyase/3-keto-2-hydroxy-glucal hydratase domain-containing protein</fullName>
    </recommendedName>
</protein>
<reference evidence="3 4" key="1">
    <citation type="submission" date="2018-08" db="EMBL/GenBank/DDBJ databases">
        <title>The reduced genetic potential of extracellular carbohydrate catabolism in Euzebyella marina RN62, a Flavobacteriia bacterium isolated from the hadal water.</title>
        <authorList>
            <person name="Xue C."/>
        </authorList>
    </citation>
    <scope>NUCLEOTIDE SEQUENCE [LARGE SCALE GENOMIC DNA]</scope>
    <source>
        <strain evidence="3 4">RN62</strain>
    </source>
</reference>
<organism evidence="3 4">
    <name type="scientific">Euzebyella marina</name>
    <dbReference type="NCBI Taxonomy" id="1761453"/>
    <lineage>
        <taxon>Bacteria</taxon>
        <taxon>Pseudomonadati</taxon>
        <taxon>Bacteroidota</taxon>
        <taxon>Flavobacteriia</taxon>
        <taxon>Flavobacteriales</taxon>
        <taxon>Flavobacteriaceae</taxon>
        <taxon>Euzebyella</taxon>
    </lineage>
</organism>
<dbReference type="Gene3D" id="2.60.120.560">
    <property type="entry name" value="Exo-inulinase, domain 1"/>
    <property type="match status" value="1"/>
</dbReference>
<evidence type="ECO:0000256" key="1">
    <source>
        <dbReference type="SAM" id="SignalP"/>
    </source>
</evidence>
<evidence type="ECO:0000313" key="3">
    <source>
        <dbReference type="EMBL" id="AYN67398.1"/>
    </source>
</evidence>
<dbReference type="InterPro" id="IPR010496">
    <property type="entry name" value="AL/BT2_dom"/>
</dbReference>
<evidence type="ECO:0000313" key="4">
    <source>
        <dbReference type="Proteomes" id="UP000276309"/>
    </source>
</evidence>
<dbReference type="KEGG" id="emar:D1013_08475"/>
<accession>A0A3G2L579</accession>
<dbReference type="OrthoDB" id="118532at2"/>
<dbReference type="GO" id="GO:0016787">
    <property type="term" value="F:hydrolase activity"/>
    <property type="evidence" value="ECO:0007669"/>
    <property type="project" value="InterPro"/>
</dbReference>
<evidence type="ECO:0000259" key="2">
    <source>
        <dbReference type="Pfam" id="PF06439"/>
    </source>
</evidence>
<keyword evidence="1" id="KW-0732">Signal</keyword>
<dbReference type="Pfam" id="PF06439">
    <property type="entry name" value="3keto-disac_hyd"/>
    <property type="match status" value="1"/>
</dbReference>
<dbReference type="Proteomes" id="UP000276309">
    <property type="component" value="Chromosome"/>
</dbReference>
<dbReference type="EMBL" id="CP032050">
    <property type="protein sequence ID" value="AYN67398.1"/>
    <property type="molecule type" value="Genomic_DNA"/>
</dbReference>
<name>A0A3G2L579_9FLAO</name>
<sequence length="231" mass="26337">MKKYILATISFIVATAINAQSLTFKKQEFELKHVTASIEKVKGKKAIKVERDLEALPFDLKNLGSTVDEPTYVKLKNVTLANGTIEVKLLSRVQANTTFKGAQGFIGVAFRINDDDSAYESIYLRPRVGRSDSQFARNRTVQYYAYPDHKFDVLRNETKKDYETAAPIALDEWITMRLEIKDKKVKMFLNNEEYATMVIDEMLGSTKEGAIALWVDIGTEGYFRDLKVIQE</sequence>